<accession>A0A3B4EYK4</accession>
<dbReference type="AlphaFoldDB" id="A0A3B4EYK4"/>
<dbReference type="PIRSF" id="PIRSF002419">
    <property type="entry name" value="Tetraspanin"/>
    <property type="match status" value="1"/>
</dbReference>
<keyword evidence="3 6" id="KW-0812">Transmembrane</keyword>
<feature type="transmembrane region" description="Helical" evidence="6">
    <location>
        <begin position="48"/>
        <end position="76"/>
    </location>
</feature>
<dbReference type="Pfam" id="PF00335">
    <property type="entry name" value="Tetraspanin"/>
    <property type="match status" value="1"/>
</dbReference>
<evidence type="ECO:0000256" key="5">
    <source>
        <dbReference type="ARBA" id="ARBA00023136"/>
    </source>
</evidence>
<organism evidence="7">
    <name type="scientific">Pundamilia nyererei</name>
    <dbReference type="NCBI Taxonomy" id="303518"/>
    <lineage>
        <taxon>Eukaryota</taxon>
        <taxon>Metazoa</taxon>
        <taxon>Chordata</taxon>
        <taxon>Craniata</taxon>
        <taxon>Vertebrata</taxon>
        <taxon>Euteleostomi</taxon>
        <taxon>Actinopterygii</taxon>
        <taxon>Neopterygii</taxon>
        <taxon>Teleostei</taxon>
        <taxon>Neoteleostei</taxon>
        <taxon>Acanthomorphata</taxon>
        <taxon>Ovalentaria</taxon>
        <taxon>Cichlomorphae</taxon>
        <taxon>Cichliformes</taxon>
        <taxon>Cichlidae</taxon>
        <taxon>African cichlids</taxon>
        <taxon>Pseudocrenilabrinae</taxon>
        <taxon>Haplochromini</taxon>
        <taxon>Pundamilia</taxon>
    </lineage>
</organism>
<dbReference type="Ensembl" id="ENSPNYT00000003530.1">
    <property type="protein sequence ID" value="ENSPNYP00000003437.1"/>
    <property type="gene ID" value="ENSPNYG00000002621.1"/>
</dbReference>
<dbReference type="GO" id="GO:0005886">
    <property type="term" value="C:plasma membrane"/>
    <property type="evidence" value="ECO:0007669"/>
    <property type="project" value="TreeGrafter"/>
</dbReference>
<dbReference type="InterPro" id="IPR000301">
    <property type="entry name" value="Tetraspanin_animals"/>
</dbReference>
<evidence type="ECO:0000256" key="1">
    <source>
        <dbReference type="ARBA" id="ARBA00004141"/>
    </source>
</evidence>
<evidence type="ECO:0000256" key="3">
    <source>
        <dbReference type="ARBA" id="ARBA00022692"/>
    </source>
</evidence>
<comment type="similarity">
    <text evidence="2 6">Belongs to the tetraspanin (TM4SF) family.</text>
</comment>
<evidence type="ECO:0000256" key="2">
    <source>
        <dbReference type="ARBA" id="ARBA00006840"/>
    </source>
</evidence>
<name>A0A3B4EYK4_9CICH</name>
<comment type="caution">
    <text evidence="6">Lacks conserved residue(s) required for the propagation of feature annotation.</text>
</comment>
<dbReference type="STRING" id="303518.ENSPNYP00000003437"/>
<dbReference type="PANTHER" id="PTHR19282:SF44">
    <property type="entry name" value="CD82 ANTIGEN"/>
    <property type="match status" value="1"/>
</dbReference>
<dbReference type="InterPro" id="IPR008952">
    <property type="entry name" value="Tetraspanin_EC2_sf"/>
</dbReference>
<dbReference type="Gene3D" id="1.10.1450.10">
    <property type="entry name" value="Tetraspanin"/>
    <property type="match status" value="1"/>
</dbReference>
<protein>
    <recommendedName>
        <fullName evidence="6">Tetraspanin</fullName>
    </recommendedName>
</protein>
<feature type="transmembrane region" description="Helical" evidence="6">
    <location>
        <begin position="12"/>
        <end position="36"/>
    </location>
</feature>
<dbReference type="PANTHER" id="PTHR19282">
    <property type="entry name" value="TETRASPANIN"/>
    <property type="match status" value="1"/>
</dbReference>
<comment type="subcellular location">
    <subcellularLocation>
        <location evidence="1 6">Membrane</location>
        <topology evidence="1 6">Multi-pass membrane protein</topology>
    </subcellularLocation>
</comment>
<dbReference type="InterPro" id="IPR018499">
    <property type="entry name" value="Tetraspanin/Peripherin"/>
</dbReference>
<reference evidence="7" key="1">
    <citation type="submission" date="2023-09" db="UniProtKB">
        <authorList>
            <consortium name="Ensembl"/>
        </authorList>
    </citation>
    <scope>IDENTIFICATION</scope>
</reference>
<keyword evidence="4 6" id="KW-1133">Transmembrane helix</keyword>
<feature type="transmembrane region" description="Helical" evidence="6">
    <location>
        <begin position="198"/>
        <end position="223"/>
    </location>
</feature>
<dbReference type="GeneTree" id="ENSGT00940000158481"/>
<keyword evidence="5 6" id="KW-0472">Membrane</keyword>
<dbReference type="SUPFAM" id="SSF48652">
    <property type="entry name" value="Tetraspanin"/>
    <property type="match status" value="1"/>
</dbReference>
<evidence type="ECO:0000313" key="7">
    <source>
        <dbReference type="Ensembl" id="ENSPNYP00000003437.1"/>
    </source>
</evidence>
<proteinExistence type="inferred from homology"/>
<dbReference type="PRINTS" id="PR00259">
    <property type="entry name" value="TMFOUR"/>
</dbReference>
<evidence type="ECO:0000256" key="6">
    <source>
        <dbReference type="RuleBase" id="RU361218"/>
    </source>
</evidence>
<sequence>MGKGCMTASKYFLFFFNLIFFLFGAVIVGFGFWILLDNQTFIVALSKYVKLACYILIGVGTFPILISFFGCLGAIYEVRSLLSLVSMCPAVFQVNEQISKVITKVLDKYSGNSSITEQAWDFIQTNMECCGWIDRTDWSGNMVIVNSSQLLFPCSCQNISLISGNFSDSGFCEAKTPDWPVYDVGCAASVERWLLTNIGVVLGICLGVTLLELLGMILSICLCRNVHMEDYTKVPKY</sequence>
<evidence type="ECO:0000256" key="4">
    <source>
        <dbReference type="ARBA" id="ARBA00022989"/>
    </source>
</evidence>